<feature type="domain" description="ABC transporter" evidence="11">
    <location>
        <begin position="853"/>
        <end position="1086"/>
    </location>
</feature>
<dbReference type="SUPFAM" id="SSF90123">
    <property type="entry name" value="ABC transporter transmembrane region"/>
    <property type="match status" value="1"/>
</dbReference>
<dbReference type="PROSITE" id="PS00211">
    <property type="entry name" value="ABC_TRANSPORTER_1"/>
    <property type="match status" value="2"/>
</dbReference>
<evidence type="ECO:0000256" key="4">
    <source>
        <dbReference type="ARBA" id="ARBA00022475"/>
    </source>
</evidence>
<evidence type="ECO:0000256" key="7">
    <source>
        <dbReference type="ARBA" id="ARBA00022840"/>
    </source>
</evidence>
<dbReference type="Pfam" id="PF00005">
    <property type="entry name" value="ABC_tran"/>
    <property type="match status" value="3"/>
</dbReference>
<feature type="domain" description="ABC transporter" evidence="11">
    <location>
        <begin position="22"/>
        <end position="263"/>
    </location>
</feature>
<dbReference type="eggNOG" id="COG1129">
    <property type="taxonomic scope" value="Bacteria"/>
</dbReference>
<keyword evidence="14" id="KW-1185">Reference proteome</keyword>
<feature type="transmembrane region" description="Helical" evidence="10">
    <location>
        <begin position="677"/>
        <end position="695"/>
    </location>
</feature>
<dbReference type="GO" id="GO:0140359">
    <property type="term" value="F:ABC-type transporter activity"/>
    <property type="evidence" value="ECO:0007669"/>
    <property type="project" value="InterPro"/>
</dbReference>
<evidence type="ECO:0000259" key="11">
    <source>
        <dbReference type="PROSITE" id="PS50893"/>
    </source>
</evidence>
<keyword evidence="8 10" id="KW-1133">Transmembrane helix</keyword>
<gene>
    <name evidence="13" type="ORF">GCWU0000282_001745</name>
</gene>
<dbReference type="InterPro" id="IPR027417">
    <property type="entry name" value="P-loop_NTPase"/>
</dbReference>
<evidence type="ECO:0000256" key="2">
    <source>
        <dbReference type="ARBA" id="ARBA00004651"/>
    </source>
</evidence>
<dbReference type="Gene3D" id="3.40.50.300">
    <property type="entry name" value="P-loop containing nucleotide triphosphate hydrolases"/>
    <property type="match status" value="3"/>
</dbReference>
<evidence type="ECO:0000256" key="1">
    <source>
        <dbReference type="ARBA" id="ARBA00004202"/>
    </source>
</evidence>
<evidence type="ECO:0000256" key="6">
    <source>
        <dbReference type="ARBA" id="ARBA00022741"/>
    </source>
</evidence>
<evidence type="ECO:0000256" key="3">
    <source>
        <dbReference type="ARBA" id="ARBA00022448"/>
    </source>
</evidence>
<evidence type="ECO:0000313" key="13">
    <source>
        <dbReference type="EMBL" id="ESL02875.1"/>
    </source>
</evidence>
<keyword evidence="7 13" id="KW-0067">ATP-binding</keyword>
<feature type="transmembrane region" description="Helical" evidence="10">
    <location>
        <begin position="576"/>
        <end position="596"/>
    </location>
</feature>
<evidence type="ECO:0000256" key="5">
    <source>
        <dbReference type="ARBA" id="ARBA00022692"/>
    </source>
</evidence>
<dbReference type="InterPro" id="IPR017871">
    <property type="entry name" value="ABC_transporter-like_CS"/>
</dbReference>
<protein>
    <submittedName>
        <fullName evidence="13">ABC transporter, ATP-binding protein</fullName>
    </submittedName>
</protein>
<dbReference type="InterPro" id="IPR039421">
    <property type="entry name" value="Type_1_exporter"/>
</dbReference>
<dbReference type="CDD" id="cd03225">
    <property type="entry name" value="ABC_cobalt_CbiO_domain1"/>
    <property type="match status" value="1"/>
</dbReference>
<evidence type="ECO:0000259" key="12">
    <source>
        <dbReference type="PROSITE" id="PS50929"/>
    </source>
</evidence>
<evidence type="ECO:0000313" key="14">
    <source>
        <dbReference type="Proteomes" id="UP000018227"/>
    </source>
</evidence>
<dbReference type="PANTHER" id="PTHR24221">
    <property type="entry name" value="ATP-BINDING CASSETTE SUB-FAMILY B"/>
    <property type="match status" value="1"/>
</dbReference>
<reference evidence="13 14" key="1">
    <citation type="submission" date="2013-06" db="EMBL/GenBank/DDBJ databases">
        <authorList>
            <person name="Weinstock G."/>
            <person name="Sodergren E."/>
            <person name="Clifton S."/>
            <person name="Fulton L."/>
            <person name="Fulton B."/>
            <person name="Courtney L."/>
            <person name="Fronick C."/>
            <person name="Harrison M."/>
            <person name="Strong C."/>
            <person name="Farmer C."/>
            <person name="Delahaunty K."/>
            <person name="Markovic C."/>
            <person name="Hall O."/>
            <person name="Minx P."/>
            <person name="Tomlinson C."/>
            <person name="Mitreva M."/>
            <person name="Nelson J."/>
            <person name="Hou S."/>
            <person name="Wollam A."/>
            <person name="Pepin K.H."/>
            <person name="Johnson M."/>
            <person name="Bhonagiri V."/>
            <person name="Nash W.E."/>
            <person name="Warren W."/>
            <person name="Chinwalla A."/>
            <person name="Mardis E.R."/>
            <person name="Wilson R.K."/>
        </authorList>
    </citation>
    <scope>NUCLEOTIDE SEQUENCE [LARGE SCALE GENOMIC DNA]</scope>
    <source>
        <strain evidence="13 14">ATCC 51271</strain>
    </source>
</reference>
<evidence type="ECO:0000256" key="10">
    <source>
        <dbReference type="SAM" id="Phobius"/>
    </source>
</evidence>
<dbReference type="GO" id="GO:0005886">
    <property type="term" value="C:plasma membrane"/>
    <property type="evidence" value="ECO:0007669"/>
    <property type="project" value="UniProtKB-SubCell"/>
</dbReference>
<proteinExistence type="predicted"/>
<dbReference type="PROSITE" id="PS50893">
    <property type="entry name" value="ABC_TRANSPORTER_2"/>
    <property type="match status" value="3"/>
</dbReference>
<dbReference type="NCBIfam" id="NF010167">
    <property type="entry name" value="PRK13648.1"/>
    <property type="match status" value="3"/>
</dbReference>
<accession>V2Z7G1</accession>
<dbReference type="HOGENOM" id="CLU_009393_0_0_9"/>
<evidence type="ECO:0000256" key="9">
    <source>
        <dbReference type="ARBA" id="ARBA00023136"/>
    </source>
</evidence>
<sequence length="1103" mass="123049">MQKMSGLQMLLQGLEKGNKFMIKFENVSFHYGGEHGTGEGVDNIDFEIKKGEFVVLCGRSGCGKTTLTRLINGLAPHFYQGELEGRVLVEDVCVNEVPLSVTSHYVGSVFQNPKSQFFNVDSTGELVFGCENQNLDREIIRERLEKTKNDMQIEALMNRNIFELSGGEKQQIAVGSAYTAAPEVYVLDEPSSNLDKKAIKRLRDILAKIKASGKTVVVSEHRIFYLLGLADRFIYMDDGRITGSYTAKEVADFSDEELKEKGLRLPDLTRLNNIGKVYNEQTDKTTAVDVIDLTCGRGGNQILDIDRFSIPKCSVVALIGDNGCGKSTLSEALCGLIPVSGSIGFEGKYLNAKERVKKSFLVMQDVNRQLFSDSVMEEVRMQSDITEEETRKVLALLGIEELADRHPASLSGGQKQRVAIASAICAKKDILFYDEPTSGLDRGGMENFGRLLNETREKTSVNIIVTHDPELILECCTHVLYMENGRIQSFYPLNEDGAERLKTYFLSEGDINVSKKREKIGMFTKIFQYMGNYKKVTITSVFVLILAATASIMPYFEVWKIIDATLSGETVNLTTVGWSIVLITAYKLIYTLLYIFGLQLSHHSAYHTLENLRCSLQEKLEKQPLGSIIDKGSGAIKKLFSEDVESVELLLAHMIPEGISNLIVFAVMFFALITVNWLLALVTLFMIFFGISASGQVMKIGMSRMGNYFAAAKRLNNAIIEYVNGMEAVRIFNRQDNHSEKYEGHVKNYHNYALDWYKVCFTWMAAYGSFFSQITLYSIPLGGILIVTGYLELSEYILALCISFGTMPLLLNCMRFIGALPQVNYKIQAIEKTLDFPPLKEGKEKFNAENHDISFNDIHFSYKNDEIIKGISLDIKTGETVALVGESGSGKSTLAKLLVHYYDVSSGSISLGGQKLTDLSLEALNNEISFVSQNLFLFNKSILENIRVGKPAATDEEVKEAARKAECEDFILELEGGYEAMAGEAGNRLSGGQKQRIAFARAILKDAPVLVLDEATAFIDPENEKKMQKAVKELMKDKTVIAIAHKLRSVKDADKIVVLDKGRIADTGKHNELIQRCEIYGKLWKASEEAEQWSLIRKEGVAE</sequence>
<dbReference type="FunFam" id="3.40.50.300:FF:000221">
    <property type="entry name" value="Multidrug ABC transporter ATP-binding protein"/>
    <property type="match status" value="1"/>
</dbReference>
<feature type="domain" description="ABC transmembrane type-1" evidence="12">
    <location>
        <begin position="538"/>
        <end position="822"/>
    </location>
</feature>
<dbReference type="PANTHER" id="PTHR24221:SF397">
    <property type="entry name" value="ABC TRANSPORTER, ATP-BINDING TRANSMEMBRANE PROTEIN"/>
    <property type="match status" value="1"/>
</dbReference>
<dbReference type="AlphaFoldDB" id="V2Z7G1"/>
<dbReference type="eggNOG" id="COG1132">
    <property type="taxonomic scope" value="Bacteria"/>
</dbReference>
<dbReference type="STRING" id="592026.GCWU0000282_001745"/>
<comment type="caution">
    <text evidence="13">The sequence shown here is derived from an EMBL/GenBank/DDBJ whole genome shotgun (WGS) entry which is preliminary data.</text>
</comment>
<dbReference type="SMART" id="SM00382">
    <property type="entry name" value="AAA"/>
    <property type="match status" value="3"/>
</dbReference>
<feature type="transmembrane region" description="Helical" evidence="10">
    <location>
        <begin position="536"/>
        <end position="556"/>
    </location>
</feature>
<organism evidence="13 14">
    <name type="scientific">Catonella morbi ATCC 51271</name>
    <dbReference type="NCBI Taxonomy" id="592026"/>
    <lineage>
        <taxon>Bacteria</taxon>
        <taxon>Bacillati</taxon>
        <taxon>Bacillota</taxon>
        <taxon>Clostridia</taxon>
        <taxon>Lachnospirales</taxon>
        <taxon>Lachnospiraceae</taxon>
        <taxon>Catonella</taxon>
    </lineage>
</organism>
<keyword evidence="6" id="KW-0547">Nucleotide-binding</keyword>
<dbReference type="InterPro" id="IPR015856">
    <property type="entry name" value="ABC_transpr_CbiO/EcfA_su"/>
</dbReference>
<name>V2Z7G1_9FIRM</name>
<evidence type="ECO:0000256" key="8">
    <source>
        <dbReference type="ARBA" id="ARBA00022989"/>
    </source>
</evidence>
<dbReference type="GO" id="GO:0005524">
    <property type="term" value="F:ATP binding"/>
    <property type="evidence" value="ECO:0007669"/>
    <property type="project" value="UniProtKB-KW"/>
</dbReference>
<comment type="subcellular location">
    <subcellularLocation>
        <location evidence="2">Cell membrane</location>
        <topology evidence="2">Multi-pass membrane protein</topology>
    </subcellularLocation>
    <subcellularLocation>
        <location evidence="1">Cell membrane</location>
        <topology evidence="1">Peripheral membrane protein</topology>
    </subcellularLocation>
</comment>
<keyword evidence="9 10" id="KW-0472">Membrane</keyword>
<keyword evidence="3" id="KW-0813">Transport</keyword>
<dbReference type="Proteomes" id="UP000018227">
    <property type="component" value="Unassembled WGS sequence"/>
</dbReference>
<keyword evidence="4" id="KW-1003">Cell membrane</keyword>
<dbReference type="EMBL" id="ACIL03000013">
    <property type="protein sequence ID" value="ESL02875.1"/>
    <property type="molecule type" value="Genomic_DNA"/>
</dbReference>
<dbReference type="GO" id="GO:0016887">
    <property type="term" value="F:ATP hydrolysis activity"/>
    <property type="evidence" value="ECO:0007669"/>
    <property type="project" value="InterPro"/>
</dbReference>
<feature type="transmembrane region" description="Helical" evidence="10">
    <location>
        <begin position="797"/>
        <end position="817"/>
    </location>
</feature>
<dbReference type="Gene3D" id="1.20.1560.10">
    <property type="entry name" value="ABC transporter type 1, transmembrane domain"/>
    <property type="match status" value="1"/>
</dbReference>
<dbReference type="InterPro" id="IPR003439">
    <property type="entry name" value="ABC_transporter-like_ATP-bd"/>
</dbReference>
<dbReference type="Pfam" id="PF00664">
    <property type="entry name" value="ABC_membrane"/>
    <property type="match status" value="1"/>
</dbReference>
<feature type="domain" description="ABC transporter" evidence="11">
    <location>
        <begin position="288"/>
        <end position="509"/>
    </location>
</feature>
<dbReference type="InterPro" id="IPR011527">
    <property type="entry name" value="ABC1_TM_dom"/>
</dbReference>
<dbReference type="InterPro" id="IPR003593">
    <property type="entry name" value="AAA+_ATPase"/>
</dbReference>
<dbReference type="SUPFAM" id="SSF52540">
    <property type="entry name" value="P-loop containing nucleoside triphosphate hydrolases"/>
    <property type="match status" value="3"/>
</dbReference>
<dbReference type="PROSITE" id="PS50929">
    <property type="entry name" value="ABC_TM1F"/>
    <property type="match status" value="1"/>
</dbReference>
<keyword evidence="5 10" id="KW-0812">Transmembrane</keyword>
<dbReference type="InterPro" id="IPR036640">
    <property type="entry name" value="ABC1_TM_sf"/>
</dbReference>